<dbReference type="Pfam" id="PF03745">
    <property type="entry name" value="DUF309"/>
    <property type="match status" value="1"/>
</dbReference>
<dbReference type="PANTHER" id="PTHR34796">
    <property type="entry name" value="EXPRESSED PROTEIN"/>
    <property type="match status" value="1"/>
</dbReference>
<name>A0AAX0S0A8_9BACI</name>
<sequence>MLNYPEDYLSFLVHFHGTRDYFECHEILEEYWKDTAPKERDSHWVGLIQIAVALYHDRRGNKQGATRTLAKAIANLRSKKVELQLLCLDPEELLNLLQNTHARMLSKKPYESINLPITDQELIVQCQAICSQEGYVWCTDSDMANLSLIDKHLKRDRSDVISERARQLSLRRAKIEDHS</sequence>
<evidence type="ECO:0000313" key="2">
    <source>
        <dbReference type="EMBL" id="PEJ31269.1"/>
    </source>
</evidence>
<evidence type="ECO:0000313" key="1">
    <source>
        <dbReference type="EMBL" id="AXN41635.1"/>
    </source>
</evidence>
<gene>
    <name evidence="2" type="ORF">CN689_17645</name>
    <name evidence="1" type="ORF">DTO10_02600</name>
</gene>
<proteinExistence type="predicted"/>
<dbReference type="Proteomes" id="UP000220106">
    <property type="component" value="Unassembled WGS sequence"/>
</dbReference>
<organism evidence="2 3">
    <name type="scientific">Peribacillus butanolivorans</name>
    <dbReference type="NCBI Taxonomy" id="421767"/>
    <lineage>
        <taxon>Bacteria</taxon>
        <taxon>Bacillati</taxon>
        <taxon>Bacillota</taxon>
        <taxon>Bacilli</taxon>
        <taxon>Bacillales</taxon>
        <taxon>Bacillaceae</taxon>
        <taxon>Peribacillus</taxon>
    </lineage>
</organism>
<dbReference type="InterPro" id="IPR023203">
    <property type="entry name" value="TTHA0068_sf"/>
</dbReference>
<evidence type="ECO:0000313" key="3">
    <source>
        <dbReference type="Proteomes" id="UP000220106"/>
    </source>
</evidence>
<dbReference type="KEGG" id="pbut:DTO10_02600"/>
<dbReference type="InterPro" id="IPR005500">
    <property type="entry name" value="DUF309"/>
</dbReference>
<dbReference type="AlphaFoldDB" id="A0AAX0S0A8"/>
<dbReference type="SUPFAM" id="SSF140663">
    <property type="entry name" value="TTHA0068-like"/>
    <property type="match status" value="1"/>
</dbReference>
<reference evidence="1 4" key="2">
    <citation type="submission" date="2018-07" db="EMBL/GenBank/DDBJ databases">
        <title>The molecular basis for the intramolecular migration of carboxyl group in the catabolism of para-hydroxybenzoate via gentisate.</title>
        <authorList>
            <person name="Zhao H."/>
            <person name="Xu Y."/>
            <person name="Lin S."/>
            <person name="Spain J.C."/>
            <person name="Zhou N.-Y."/>
        </authorList>
    </citation>
    <scope>NUCLEOTIDE SEQUENCE [LARGE SCALE GENOMIC DNA]</scope>
    <source>
        <strain evidence="1 4">PHB-7a</strain>
    </source>
</reference>
<evidence type="ECO:0000313" key="4">
    <source>
        <dbReference type="Proteomes" id="UP000260457"/>
    </source>
</evidence>
<keyword evidence="4" id="KW-1185">Reference proteome</keyword>
<dbReference type="Gene3D" id="1.10.3450.10">
    <property type="entry name" value="TTHA0068-like"/>
    <property type="match status" value="1"/>
</dbReference>
<accession>A0AAX0S0A8</accession>
<protein>
    <submittedName>
        <fullName evidence="1">DUF309 domain-containing protein</fullName>
    </submittedName>
</protein>
<dbReference type="Proteomes" id="UP000260457">
    <property type="component" value="Chromosome"/>
</dbReference>
<reference evidence="2 3" key="1">
    <citation type="submission" date="2017-09" db="EMBL/GenBank/DDBJ databases">
        <title>Large-scale bioinformatics analysis of Bacillus genomes uncovers conserved roles of natural products in bacterial physiology.</title>
        <authorList>
            <consortium name="Agbiome Team Llc"/>
            <person name="Bleich R.M."/>
            <person name="Kirk G.J."/>
            <person name="Santa Maria K.C."/>
            <person name="Allen S.E."/>
            <person name="Farag S."/>
            <person name="Shank E.A."/>
            <person name="Bowers A."/>
        </authorList>
    </citation>
    <scope>NUCLEOTIDE SEQUENCE [LARGE SCALE GENOMIC DNA]</scope>
    <source>
        <strain evidence="2 3">AFS003229</strain>
    </source>
</reference>
<dbReference type="EMBL" id="NUEQ01000032">
    <property type="protein sequence ID" value="PEJ31269.1"/>
    <property type="molecule type" value="Genomic_DNA"/>
</dbReference>
<dbReference type="EMBL" id="CP030926">
    <property type="protein sequence ID" value="AXN41635.1"/>
    <property type="molecule type" value="Genomic_DNA"/>
</dbReference>
<dbReference type="PANTHER" id="PTHR34796:SF1">
    <property type="entry name" value="EXPRESSED PROTEIN"/>
    <property type="match status" value="1"/>
</dbReference>